<gene>
    <name evidence="1" type="ORF">SAMN05444159_4993</name>
</gene>
<dbReference type="PROSITE" id="PS51257">
    <property type="entry name" value="PROKAR_LIPOPROTEIN"/>
    <property type="match status" value="1"/>
</dbReference>
<protein>
    <submittedName>
        <fullName evidence="1">Uncharacterized protein</fullName>
    </submittedName>
</protein>
<proteinExistence type="predicted"/>
<evidence type="ECO:0000313" key="1">
    <source>
        <dbReference type="EMBL" id="SHL10098.1"/>
    </source>
</evidence>
<dbReference type="AlphaFoldDB" id="A0A1M6XW65"/>
<reference evidence="1 2" key="1">
    <citation type="submission" date="2016-11" db="EMBL/GenBank/DDBJ databases">
        <authorList>
            <person name="Jaros S."/>
            <person name="Januszkiewicz K."/>
            <person name="Wedrychowicz H."/>
        </authorList>
    </citation>
    <scope>NUCLEOTIDE SEQUENCE [LARGE SCALE GENOMIC DNA]</scope>
    <source>
        <strain evidence="1 2">GAS499</strain>
    </source>
</reference>
<accession>A0A1M6XW65</accession>
<name>A0A1M6XW65_9BRAD</name>
<dbReference type="Proteomes" id="UP000189935">
    <property type="component" value="Chromosome I"/>
</dbReference>
<sequence>MRRVGELRHRWLACSAVALAGLLLSGCETFRGRPERLYTVAEEVTHARVDVLPAILDSYRAATTDNDRMFYRNEYISRRMYIIDAEFTEFETALTREREEFGFSTALVTQGLTTAGAVFTPANTVRTLSALAGGVNASRGFYDSELLVGKTIQIIQSQMEAKRDEVAARIIGKVGYSAITYPISAALHDLEDYYRAGTLTAGLIKAAADAGEAAKQASDNKEAVMVIQGGLFQPNEDTTRLVRAYLAPGPNRTRRLADMSACLFRVGFRTSTGGAPNALSYQSGASNRGARLSMIKCAKDNGDPM</sequence>
<organism evidence="1 2">
    <name type="scientific">Bradyrhizobium lablabi</name>
    <dbReference type="NCBI Taxonomy" id="722472"/>
    <lineage>
        <taxon>Bacteria</taxon>
        <taxon>Pseudomonadati</taxon>
        <taxon>Pseudomonadota</taxon>
        <taxon>Alphaproteobacteria</taxon>
        <taxon>Hyphomicrobiales</taxon>
        <taxon>Nitrobacteraceae</taxon>
        <taxon>Bradyrhizobium</taxon>
    </lineage>
</organism>
<dbReference type="OrthoDB" id="8233463at2"/>
<dbReference type="RefSeq" id="WP_154071428.1">
    <property type="nucleotide sequence ID" value="NZ_LT670844.1"/>
</dbReference>
<dbReference type="EMBL" id="LT670844">
    <property type="protein sequence ID" value="SHL10098.1"/>
    <property type="molecule type" value="Genomic_DNA"/>
</dbReference>
<evidence type="ECO:0000313" key="2">
    <source>
        <dbReference type="Proteomes" id="UP000189935"/>
    </source>
</evidence>